<dbReference type="InterPro" id="IPR023296">
    <property type="entry name" value="Glyco_hydro_beta-prop_sf"/>
</dbReference>
<organism evidence="1">
    <name type="scientific">marine sediment metagenome</name>
    <dbReference type="NCBI Taxonomy" id="412755"/>
    <lineage>
        <taxon>unclassified sequences</taxon>
        <taxon>metagenomes</taxon>
        <taxon>ecological metagenomes</taxon>
    </lineage>
</organism>
<evidence type="ECO:0000313" key="1">
    <source>
        <dbReference type="EMBL" id="GAI96901.1"/>
    </source>
</evidence>
<evidence type="ECO:0008006" key="2">
    <source>
        <dbReference type="Google" id="ProtNLM"/>
    </source>
</evidence>
<accession>X1TZW1</accession>
<reference evidence="1" key="1">
    <citation type="journal article" date="2014" name="Front. Microbiol.">
        <title>High frequency of phylogenetically diverse reductive dehalogenase-homologous genes in deep subseafloor sedimentary metagenomes.</title>
        <authorList>
            <person name="Kawai M."/>
            <person name="Futagami T."/>
            <person name="Toyoda A."/>
            <person name="Takaki Y."/>
            <person name="Nishi S."/>
            <person name="Hori S."/>
            <person name="Arai W."/>
            <person name="Tsubouchi T."/>
            <person name="Morono Y."/>
            <person name="Uchiyama I."/>
            <person name="Ito T."/>
            <person name="Fujiyama A."/>
            <person name="Inagaki F."/>
            <person name="Takami H."/>
        </authorList>
    </citation>
    <scope>NUCLEOTIDE SEQUENCE</scope>
    <source>
        <strain evidence="1">Expedition CK06-06</strain>
    </source>
</reference>
<dbReference type="SUPFAM" id="SSF75005">
    <property type="entry name" value="Arabinanase/levansucrase/invertase"/>
    <property type="match status" value="1"/>
</dbReference>
<dbReference type="AlphaFoldDB" id="X1TZW1"/>
<feature type="non-terminal residue" evidence="1">
    <location>
        <position position="1"/>
    </location>
</feature>
<proteinExistence type="predicted"/>
<dbReference type="EMBL" id="BARW01019576">
    <property type="protein sequence ID" value="GAI96901.1"/>
    <property type="molecule type" value="Genomic_DNA"/>
</dbReference>
<comment type="caution">
    <text evidence="1">The sequence shown here is derived from an EMBL/GenBank/DDBJ whole genome shotgun (WGS) entry which is preliminary data.</text>
</comment>
<dbReference type="Gene3D" id="2.115.10.20">
    <property type="entry name" value="Glycosyl hydrolase domain, family 43"/>
    <property type="match status" value="1"/>
</dbReference>
<gene>
    <name evidence="1" type="ORF">S12H4_33241</name>
</gene>
<sequence length="204" mass="23109">AGGQEGKTRFFYRWEGKNLTDTNWKPMGIAMEGDPSLGETPGGLQAPHAIKLGKTYHMFYGDWVNICHAISKDGKKFRRQICDNGKTGMFNEGDGEHARDPMLLLLGDKYHCYYTAHSMRSPSSNHRGVNYCRISTRPAKLGSVKGHSRRKRLCQGAVLCRVSPRRLSPRIEALLPVQYAEVRASPAYDRFSLCRPAPFRHQRQ</sequence>
<name>X1TZW1_9ZZZZ</name>
<protein>
    <recommendedName>
        <fullName evidence="2">Glycosyl hydrolase family 32 N-terminal domain-containing protein</fullName>
    </recommendedName>
</protein>